<feature type="compositionally biased region" description="Basic residues" evidence="1">
    <location>
        <begin position="117"/>
        <end position="127"/>
    </location>
</feature>
<dbReference type="InterPro" id="IPR025948">
    <property type="entry name" value="HTH-like_dom"/>
</dbReference>
<dbReference type="EMBL" id="JBFNXQ010000019">
    <property type="protein sequence ID" value="MEX5718367.1"/>
    <property type="molecule type" value="Genomic_DNA"/>
</dbReference>
<evidence type="ECO:0000313" key="3">
    <source>
        <dbReference type="EMBL" id="MEX5718367.1"/>
    </source>
</evidence>
<dbReference type="InterPro" id="IPR050900">
    <property type="entry name" value="Transposase_IS3/IS150/IS904"/>
</dbReference>
<dbReference type="Pfam" id="PF13276">
    <property type="entry name" value="HTH_21"/>
    <property type="match status" value="1"/>
</dbReference>
<evidence type="ECO:0000313" key="4">
    <source>
        <dbReference type="Proteomes" id="UP001560045"/>
    </source>
</evidence>
<protein>
    <submittedName>
        <fullName evidence="3">IS3 family transposase</fullName>
    </submittedName>
</protein>
<dbReference type="PANTHER" id="PTHR46889">
    <property type="entry name" value="TRANSPOSASE INSF FOR INSERTION SEQUENCE IS3B-RELATED"/>
    <property type="match status" value="1"/>
</dbReference>
<feature type="domain" description="HTH-like" evidence="2">
    <location>
        <begin position="36"/>
        <end position="93"/>
    </location>
</feature>
<evidence type="ECO:0000256" key="1">
    <source>
        <dbReference type="SAM" id="MobiDB-lite"/>
    </source>
</evidence>
<feature type="region of interest" description="Disordered" evidence="1">
    <location>
        <begin position="117"/>
        <end position="143"/>
    </location>
</feature>
<sequence length="143" mass="15899">MAAKGHSVQLTARVLDVSESGFYDWRTRAPSARSIRQALLIDAIREIHAASKGTYGFRRVHAELTLGRGLIVAHGTVELLMRRAGLRGVTGRPRWVRVRPDTIAGDLVDRRFARSRARSAVGHRHHRTPDPKGQGVRQRIIGA</sequence>
<evidence type="ECO:0000259" key="2">
    <source>
        <dbReference type="Pfam" id="PF13276"/>
    </source>
</evidence>
<dbReference type="Proteomes" id="UP001560045">
    <property type="component" value="Unassembled WGS sequence"/>
</dbReference>
<name>A0ABV3XCX3_9ACTN</name>
<organism evidence="3 4">
    <name type="scientific">Geodermatophilus maliterrae</name>
    <dbReference type="NCBI Taxonomy" id="3162531"/>
    <lineage>
        <taxon>Bacteria</taxon>
        <taxon>Bacillati</taxon>
        <taxon>Actinomycetota</taxon>
        <taxon>Actinomycetes</taxon>
        <taxon>Geodermatophilales</taxon>
        <taxon>Geodermatophilaceae</taxon>
        <taxon>Geodermatophilus</taxon>
    </lineage>
</organism>
<gene>
    <name evidence="3" type="ORF">ABQ292_08285</name>
</gene>
<comment type="caution">
    <text evidence="3">The sequence shown here is derived from an EMBL/GenBank/DDBJ whole genome shotgun (WGS) entry which is preliminary data.</text>
</comment>
<proteinExistence type="predicted"/>
<keyword evidence="4" id="KW-1185">Reference proteome</keyword>
<dbReference type="RefSeq" id="WP_369205224.1">
    <property type="nucleotide sequence ID" value="NZ_JBFNXQ010000019.1"/>
</dbReference>
<dbReference type="PANTHER" id="PTHR46889:SF4">
    <property type="entry name" value="TRANSPOSASE INSO FOR INSERTION SEQUENCE ELEMENT IS911B-RELATED"/>
    <property type="match status" value="1"/>
</dbReference>
<accession>A0ABV3XCX3</accession>
<reference evidence="3 4" key="1">
    <citation type="submission" date="2024-06" db="EMBL/GenBank/DDBJ databases">
        <title>Draft genome sequence of Geodermatophilus badlandi, a novel member of the Geodermatophilaceae isolated from badland sedimentary rocks in the Red desert, Wyoming, USA.</title>
        <authorList>
            <person name="Ben Tekaya S."/>
            <person name="Nouioui I."/>
            <person name="Flores G.M."/>
            <person name="Shaal M.N."/>
            <person name="Bredoire F."/>
            <person name="Basile F."/>
            <person name="Van Diepen L."/>
            <person name="Ward N.L."/>
        </authorList>
    </citation>
    <scope>NUCLEOTIDE SEQUENCE [LARGE SCALE GENOMIC DNA]</scope>
    <source>
        <strain evidence="3 4">WL48A</strain>
    </source>
</reference>